<accession>A0ACB9Z3A8</accession>
<dbReference type="EMBL" id="MU393469">
    <property type="protein sequence ID" value="KAI4865665.1"/>
    <property type="molecule type" value="Genomic_DNA"/>
</dbReference>
<name>A0ACB9Z3A8_9PEZI</name>
<dbReference type="Proteomes" id="UP001497700">
    <property type="component" value="Unassembled WGS sequence"/>
</dbReference>
<reference evidence="1 2" key="1">
    <citation type="journal article" date="2022" name="New Phytol.">
        <title>Ecological generalism drives hyperdiversity of secondary metabolite gene clusters in xylarialean endophytes.</title>
        <authorList>
            <person name="Franco M.E.E."/>
            <person name="Wisecaver J.H."/>
            <person name="Arnold A.E."/>
            <person name="Ju Y.M."/>
            <person name="Slot J.C."/>
            <person name="Ahrendt S."/>
            <person name="Moore L.P."/>
            <person name="Eastman K.E."/>
            <person name="Scott K."/>
            <person name="Konkel Z."/>
            <person name="Mondo S.J."/>
            <person name="Kuo A."/>
            <person name="Hayes R.D."/>
            <person name="Haridas S."/>
            <person name="Andreopoulos B."/>
            <person name="Riley R."/>
            <person name="LaButti K."/>
            <person name="Pangilinan J."/>
            <person name="Lipzen A."/>
            <person name="Amirebrahimi M."/>
            <person name="Yan J."/>
            <person name="Adam C."/>
            <person name="Keymanesh K."/>
            <person name="Ng V."/>
            <person name="Louie K."/>
            <person name="Northen T."/>
            <person name="Drula E."/>
            <person name="Henrissat B."/>
            <person name="Hsieh H.M."/>
            <person name="Youens-Clark K."/>
            <person name="Lutzoni F."/>
            <person name="Miadlikowska J."/>
            <person name="Eastwood D.C."/>
            <person name="Hamelin R.C."/>
            <person name="Grigoriev I.V."/>
            <person name="U'Ren J.M."/>
        </authorList>
    </citation>
    <scope>NUCLEOTIDE SEQUENCE [LARGE SCALE GENOMIC DNA]</scope>
    <source>
        <strain evidence="1 2">CBS 119005</strain>
    </source>
</reference>
<proteinExistence type="predicted"/>
<evidence type="ECO:0000313" key="1">
    <source>
        <dbReference type="EMBL" id="KAI4865665.1"/>
    </source>
</evidence>
<keyword evidence="2" id="KW-1185">Reference proteome</keyword>
<gene>
    <name evidence="1" type="ORF">F4820DRAFT_469534</name>
</gene>
<evidence type="ECO:0000313" key="2">
    <source>
        <dbReference type="Proteomes" id="UP001497700"/>
    </source>
</evidence>
<sequence>MMSKQAGRPSDSKLSIKRRPTASPLEYLVNILNILQSPQLRDIAKSYDGKHGQDFSTRIDAWYRKITDWSIQWSVDKPRLFQEMWTAQAQLYITDRLKDLSQDCSFILNQGSKPWLLRAISFFRSNHDQVLLRLRSIQPQIEFLGTAARALLKRNNPEVRHVPTKEVIDSRFHLWDHYKDLHKFCIDRKAPRATFLALRSVSFIGNSASKIDATSGTGCSMVASTIWEMGPPFPTFQTKVTSTKLFVETDGNCIASTSEIGKFETETFDPNHHLINYSTSFSEVIKNHREEILSRRLRFAGAGFELALDLAKAGMSLLNTPWFTTLCSCHLRRTLSKRDKLGTAIEAYLPPKSHAPSTSSPHWCDHIPQSSLPLRRLGMVLAEIAIGMPIYFGAEPPAQRSHSRDRIGSRLYKLALGHVGHPKPYCHFKDADAIQLLREGDIGWADRPKYLDELRERVEASTNSTHYWGAVRFCLDSSLVTREINCHTLEEYYRRVIIPIENCYATYVQDVNDMDVPILPEKGKSLPAVDLWFQTKAEAL</sequence>
<organism evidence="1 2">
    <name type="scientific">Hypoxylon rubiginosum</name>
    <dbReference type="NCBI Taxonomy" id="110542"/>
    <lineage>
        <taxon>Eukaryota</taxon>
        <taxon>Fungi</taxon>
        <taxon>Dikarya</taxon>
        <taxon>Ascomycota</taxon>
        <taxon>Pezizomycotina</taxon>
        <taxon>Sordariomycetes</taxon>
        <taxon>Xylariomycetidae</taxon>
        <taxon>Xylariales</taxon>
        <taxon>Hypoxylaceae</taxon>
        <taxon>Hypoxylon</taxon>
    </lineage>
</organism>
<comment type="caution">
    <text evidence="1">The sequence shown here is derived from an EMBL/GenBank/DDBJ whole genome shotgun (WGS) entry which is preliminary data.</text>
</comment>
<protein>
    <submittedName>
        <fullName evidence="1">Uncharacterized protein</fullName>
    </submittedName>
</protein>